<dbReference type="Proteomes" id="UP000184330">
    <property type="component" value="Unassembled WGS sequence"/>
</dbReference>
<feature type="compositionally biased region" description="Basic and acidic residues" evidence="1">
    <location>
        <begin position="204"/>
        <end position="214"/>
    </location>
</feature>
<dbReference type="AlphaFoldDB" id="A0A1L7WHK2"/>
<protein>
    <recommendedName>
        <fullName evidence="2">RapZ C-terminal domain-containing protein</fullName>
    </recommendedName>
</protein>
<name>A0A1L7WHK2_9HELO</name>
<dbReference type="Pfam" id="PF22740">
    <property type="entry name" value="PapZ_C"/>
    <property type="match status" value="1"/>
</dbReference>
<evidence type="ECO:0000313" key="4">
    <source>
        <dbReference type="Proteomes" id="UP000184330"/>
    </source>
</evidence>
<gene>
    <name evidence="3" type="ORF">PAC_02104</name>
</gene>
<feature type="region of interest" description="Disordered" evidence="1">
    <location>
        <begin position="204"/>
        <end position="236"/>
    </location>
</feature>
<dbReference type="InterPro" id="IPR053931">
    <property type="entry name" value="RapZ_C"/>
</dbReference>
<proteinExistence type="predicted"/>
<feature type="compositionally biased region" description="Acidic residues" evidence="1">
    <location>
        <begin position="141"/>
        <end position="150"/>
    </location>
</feature>
<keyword evidence="4" id="KW-1185">Reference proteome</keyword>
<evidence type="ECO:0000313" key="3">
    <source>
        <dbReference type="EMBL" id="CZR52227.1"/>
    </source>
</evidence>
<feature type="compositionally biased region" description="Acidic residues" evidence="1">
    <location>
        <begin position="1"/>
        <end position="15"/>
    </location>
</feature>
<dbReference type="EMBL" id="FJOG01000002">
    <property type="protein sequence ID" value="CZR52227.1"/>
    <property type="molecule type" value="Genomic_DNA"/>
</dbReference>
<sequence length="236" mass="27103">MSSIQEEVESPDELSDNAQNELPENDLPKLYLISHAHSHHLNPPPQLRFDLRNLPNPPKRIRDHNTGTSKRLQEWMEADPAFLARRDEIREEITVAMEDLIAKHEKKEVLKVDPDEVPEAEKKEKLPYEQEEPAVNGDIQDIQEEEDEDESGYRRVYTEQDFSGLELRVGIVCAMGRHRSVAMVEELSRMSWTGWDIEVRHQDIAKKRNSEKKAGGKGSRGTRGSFASYSTNTDSE</sequence>
<feature type="region of interest" description="Disordered" evidence="1">
    <location>
        <begin position="112"/>
        <end position="153"/>
    </location>
</feature>
<accession>A0A1L7WHK2</accession>
<feature type="compositionally biased region" description="Basic and acidic residues" evidence="1">
    <location>
        <begin position="112"/>
        <end position="128"/>
    </location>
</feature>
<dbReference type="STRING" id="576137.A0A1L7WHK2"/>
<feature type="region of interest" description="Disordered" evidence="1">
    <location>
        <begin position="1"/>
        <end position="66"/>
    </location>
</feature>
<reference evidence="3 4" key="1">
    <citation type="submission" date="2016-03" db="EMBL/GenBank/DDBJ databases">
        <authorList>
            <person name="Ploux O."/>
        </authorList>
    </citation>
    <scope>NUCLEOTIDE SEQUENCE [LARGE SCALE GENOMIC DNA]</scope>
    <source>
        <strain evidence="3 4">UAMH 11012</strain>
    </source>
</reference>
<evidence type="ECO:0000259" key="2">
    <source>
        <dbReference type="Pfam" id="PF22740"/>
    </source>
</evidence>
<feature type="compositionally biased region" description="Polar residues" evidence="1">
    <location>
        <begin position="225"/>
        <end position="236"/>
    </location>
</feature>
<dbReference type="OrthoDB" id="10267139at2759"/>
<evidence type="ECO:0000256" key="1">
    <source>
        <dbReference type="SAM" id="MobiDB-lite"/>
    </source>
</evidence>
<feature type="domain" description="RapZ C-terminal" evidence="2">
    <location>
        <begin position="166"/>
        <end position="204"/>
    </location>
</feature>
<organism evidence="3 4">
    <name type="scientific">Phialocephala subalpina</name>
    <dbReference type="NCBI Taxonomy" id="576137"/>
    <lineage>
        <taxon>Eukaryota</taxon>
        <taxon>Fungi</taxon>
        <taxon>Dikarya</taxon>
        <taxon>Ascomycota</taxon>
        <taxon>Pezizomycotina</taxon>
        <taxon>Leotiomycetes</taxon>
        <taxon>Helotiales</taxon>
        <taxon>Mollisiaceae</taxon>
        <taxon>Phialocephala</taxon>
        <taxon>Phialocephala fortinii species complex</taxon>
    </lineage>
</organism>